<sequence>SPLLYLVMQYSHMWVQGGRKVVTLEQALSAARTEVGDLEEEVRDLKLSLPDRPFKRRPQRQSRLNKLSSFKH</sequence>
<proteinExistence type="predicted"/>
<evidence type="ECO:0000313" key="4">
    <source>
        <dbReference type="Proteomes" id="UP000265618"/>
    </source>
</evidence>
<gene>
    <name evidence="3" type="ORF">KIPB_016885</name>
</gene>
<accession>A0A391NW19</accession>
<feature type="coiled-coil region" evidence="1">
    <location>
        <begin position="21"/>
        <end position="48"/>
    </location>
</feature>
<keyword evidence="4" id="KW-1185">Reference proteome</keyword>
<comment type="caution">
    <text evidence="3">The sequence shown here is derived from an EMBL/GenBank/DDBJ whole genome shotgun (WGS) entry which is preliminary data.</text>
</comment>
<keyword evidence="1" id="KW-0175">Coiled coil</keyword>
<organism evidence="3 4">
    <name type="scientific">Kipferlia bialata</name>
    <dbReference type="NCBI Taxonomy" id="797122"/>
    <lineage>
        <taxon>Eukaryota</taxon>
        <taxon>Metamonada</taxon>
        <taxon>Carpediemonas-like organisms</taxon>
        <taxon>Kipferlia</taxon>
    </lineage>
</organism>
<feature type="non-terminal residue" evidence="3">
    <location>
        <position position="1"/>
    </location>
</feature>
<evidence type="ECO:0000313" key="3">
    <source>
        <dbReference type="EMBL" id="GCA65334.1"/>
    </source>
</evidence>
<evidence type="ECO:0000256" key="2">
    <source>
        <dbReference type="SAM" id="MobiDB-lite"/>
    </source>
</evidence>
<dbReference type="Proteomes" id="UP000265618">
    <property type="component" value="Unassembled WGS sequence"/>
</dbReference>
<dbReference type="AlphaFoldDB" id="A0A391NW19"/>
<dbReference type="EMBL" id="BDIP01010757">
    <property type="protein sequence ID" value="GCA65334.1"/>
    <property type="molecule type" value="Genomic_DNA"/>
</dbReference>
<protein>
    <submittedName>
        <fullName evidence="3">Uncharacterized protein</fullName>
    </submittedName>
</protein>
<name>A0A391NW19_9EUKA</name>
<feature type="region of interest" description="Disordered" evidence="2">
    <location>
        <begin position="50"/>
        <end position="72"/>
    </location>
</feature>
<reference evidence="3 4" key="1">
    <citation type="journal article" date="2018" name="PLoS ONE">
        <title>The draft genome of Kipferlia bialata reveals reductive genome evolution in fornicate parasites.</title>
        <authorList>
            <person name="Tanifuji G."/>
            <person name="Takabayashi S."/>
            <person name="Kume K."/>
            <person name="Takagi M."/>
            <person name="Nakayama T."/>
            <person name="Kamikawa R."/>
            <person name="Inagaki Y."/>
            <person name="Hashimoto T."/>
        </authorList>
    </citation>
    <scope>NUCLEOTIDE SEQUENCE [LARGE SCALE GENOMIC DNA]</scope>
    <source>
        <strain evidence="3">NY0173</strain>
    </source>
</reference>
<feature type="compositionally biased region" description="Polar residues" evidence="2">
    <location>
        <begin position="61"/>
        <end position="72"/>
    </location>
</feature>
<evidence type="ECO:0000256" key="1">
    <source>
        <dbReference type="SAM" id="Coils"/>
    </source>
</evidence>